<geneLocation type="plasmid" evidence="2 3">
    <name>pACRY03</name>
</geneLocation>
<keyword evidence="2" id="KW-0614">Plasmid</keyword>
<protein>
    <submittedName>
        <fullName evidence="2">Uncharacterized protein</fullName>
    </submittedName>
</protein>
<accession>A5FU62</accession>
<keyword evidence="3" id="KW-1185">Reference proteome</keyword>
<feature type="compositionally biased region" description="Basic and acidic residues" evidence="1">
    <location>
        <begin position="233"/>
        <end position="243"/>
    </location>
</feature>
<dbReference type="KEGG" id="acr:Acry_3544"/>
<evidence type="ECO:0000256" key="1">
    <source>
        <dbReference type="SAM" id="MobiDB-lite"/>
    </source>
</evidence>
<organism evidence="2 3">
    <name type="scientific">Acidiphilium cryptum (strain JF-5)</name>
    <dbReference type="NCBI Taxonomy" id="349163"/>
    <lineage>
        <taxon>Bacteria</taxon>
        <taxon>Pseudomonadati</taxon>
        <taxon>Pseudomonadota</taxon>
        <taxon>Alphaproteobacteria</taxon>
        <taxon>Acetobacterales</taxon>
        <taxon>Acidocellaceae</taxon>
        <taxon>Acidiphilium</taxon>
    </lineage>
</organism>
<feature type="compositionally biased region" description="Low complexity" evidence="1">
    <location>
        <begin position="151"/>
        <end position="164"/>
    </location>
</feature>
<dbReference type="Proteomes" id="UP000000245">
    <property type="component" value="Plasmid pACRY03"/>
</dbReference>
<feature type="region of interest" description="Disordered" evidence="1">
    <location>
        <begin position="105"/>
        <end position="243"/>
    </location>
</feature>
<dbReference type="AlphaFoldDB" id="A5FU62"/>
<name>A5FU62_ACICJ</name>
<dbReference type="EMBL" id="CP000691">
    <property type="protein sequence ID" value="ABQ29144.1"/>
    <property type="molecule type" value="Genomic_DNA"/>
</dbReference>
<evidence type="ECO:0000313" key="2">
    <source>
        <dbReference type="EMBL" id="ABQ29144.1"/>
    </source>
</evidence>
<gene>
    <name evidence="2" type="ordered locus">Acry_3544</name>
</gene>
<reference evidence="2 3" key="1">
    <citation type="submission" date="2007-05" db="EMBL/GenBank/DDBJ databases">
        <title>Complete sequence of plasmid3 pACRY03 of Acidiphilium cryptum JF-5.</title>
        <authorList>
            <consortium name="US DOE Joint Genome Institute"/>
            <person name="Copeland A."/>
            <person name="Lucas S."/>
            <person name="Lapidus A."/>
            <person name="Barry K."/>
            <person name="Detter J.C."/>
            <person name="Glavina del Rio T."/>
            <person name="Hammon N."/>
            <person name="Israni S."/>
            <person name="Dalin E."/>
            <person name="Tice H."/>
            <person name="Pitluck S."/>
            <person name="Sims D."/>
            <person name="Brettin T."/>
            <person name="Bruce D."/>
            <person name="Han C."/>
            <person name="Schmutz J."/>
            <person name="Larimer F."/>
            <person name="Land M."/>
            <person name="Hauser L."/>
            <person name="Kyrpides N."/>
            <person name="Kim E."/>
            <person name="Magnuson T."/>
            <person name="Richardson P."/>
        </authorList>
    </citation>
    <scope>NUCLEOTIDE SEQUENCE [LARGE SCALE GENOMIC DNA]</scope>
    <source>
        <strain evidence="2 3">JF-5</strain>
        <plasmid evidence="3">Plasmid pACRY03</plasmid>
    </source>
</reference>
<evidence type="ECO:0000313" key="3">
    <source>
        <dbReference type="Proteomes" id="UP000000245"/>
    </source>
</evidence>
<proteinExistence type="predicted"/>
<feature type="compositionally biased region" description="Basic and acidic residues" evidence="1">
    <location>
        <begin position="199"/>
        <end position="223"/>
    </location>
</feature>
<sequence>MPINCRVIDGRCRPPLSSRAMANTPPPEIDLDDLRRHMVEHGARSPIVQWMVANHDEFAAAVAVAGIRWEKVAAYLAEHGLRTARGGIPSGETMRRCWIRARRMVAKQRDGQRQTAVPPADQPAPEPKFKPFTLRNEGRGGSAAERQALGDATAPADQAAQPTPKFQRSWMRNEGRGTSAAEQPAPDHPAALAAPEPPPKPKFEFVRLRNEGRGVSAAERRTLGDPTAPADPDDPKWKGDKSR</sequence>
<dbReference type="HOGENOM" id="CLU_1363765_0_0_5"/>